<dbReference type="PROSITE" id="PS00080">
    <property type="entry name" value="MULTICOPPER_OXIDASE2"/>
    <property type="match status" value="1"/>
</dbReference>
<dbReference type="InterPro" id="IPR011706">
    <property type="entry name" value="Cu-oxidase_C"/>
</dbReference>
<organism evidence="7 8">
    <name type="scientific">Acidobacterium capsulatum (strain ATCC 51196 / DSM 11244 / BCRC 80197 / JCM 7670 / NBRC 15755 / NCIMB 13165 / 161)</name>
    <dbReference type="NCBI Taxonomy" id="240015"/>
    <lineage>
        <taxon>Bacteria</taxon>
        <taxon>Pseudomonadati</taxon>
        <taxon>Acidobacteriota</taxon>
        <taxon>Terriglobia</taxon>
        <taxon>Terriglobales</taxon>
        <taxon>Acidobacteriaceae</taxon>
        <taxon>Acidobacterium</taxon>
    </lineage>
</organism>
<dbReference type="InterPro" id="IPR006311">
    <property type="entry name" value="TAT_signal"/>
</dbReference>
<dbReference type="Proteomes" id="UP000002207">
    <property type="component" value="Chromosome"/>
</dbReference>
<dbReference type="GO" id="GO:0042597">
    <property type="term" value="C:periplasmic space"/>
    <property type="evidence" value="ECO:0007669"/>
    <property type="project" value="InterPro"/>
</dbReference>
<keyword evidence="1" id="KW-0479">Metal-binding</keyword>
<dbReference type="CDD" id="cd13874">
    <property type="entry name" value="CuRO_2_CopA"/>
    <property type="match status" value="1"/>
</dbReference>
<name>C1F4U4_ACIC5</name>
<evidence type="ECO:0000256" key="3">
    <source>
        <dbReference type="ARBA" id="ARBA00023008"/>
    </source>
</evidence>
<sequence>MHRHKNDETPSFPPITRRRFVQGVTAGAAMAAVGWRGVPAFGETSPHMPQTLSGKNFHLTIDYLPVNFTGKRVTAMAVNGSVPGPILRWREGDEVSIHVTNRLKVPTSVHWHSLRIPADMDGVPGLSYPGIAPGETFHYHFKVEQNGTAWYHSHTRFQEQSGVNGPLIIDPQGEDPIQSDREHVIFLSDWTDTNPETVFSNLKEESDYYNYHRHTVPGFFSATRKKGLGKTISERLAWAKMNMSTQDISDISAATYTYLLNGNPPGWNWTGLFSHGEKVRLRFINGSAMTFFDVRIPGLKMTVVQADGNDVEPVPVDEFRIGVAERYDVIVEPTDEKAYTIFAQSEDRTGYARGTLAPRIGMTAPVPPMDPRPKRTMVDMGMKMGSMAGMKMANMNGIDGMTTADMQTGDDGHSQMNMNMNDSEVAARNRMKQISKAAKMSMAGMRGMQIDSEIGKTPFPQPGPYTRPAVVIPEAELGSLESRLEPSNPVKLHLGPEVATIAAHVESRLNLPGDGLNHNGRRVLTYADLRSRYRGVDGRPPTREIELHLTGNMNRYIWGFNGERFSNNNPVVLKLGERVRFVLINDTMMEHPIHLHGLWSELENGQGEHRPFKDTIIVKPAERVTYLVSADTPGRWAYHCHLLYHMEAGMFRAVVVLP</sequence>
<evidence type="ECO:0000259" key="5">
    <source>
        <dbReference type="Pfam" id="PF07731"/>
    </source>
</evidence>
<keyword evidence="2" id="KW-0560">Oxidoreductase</keyword>
<dbReference type="Pfam" id="PF00394">
    <property type="entry name" value="Cu-oxidase"/>
    <property type="match status" value="1"/>
</dbReference>
<dbReference type="eggNOG" id="COG2132">
    <property type="taxonomic scope" value="Bacteria"/>
</dbReference>
<dbReference type="InterPro" id="IPR034279">
    <property type="entry name" value="CuRO_3_CopA"/>
</dbReference>
<dbReference type="InParanoid" id="C1F4U4"/>
<evidence type="ECO:0000259" key="4">
    <source>
        <dbReference type="Pfam" id="PF00394"/>
    </source>
</evidence>
<evidence type="ECO:0000313" key="7">
    <source>
        <dbReference type="EMBL" id="ACO31323.1"/>
    </source>
</evidence>
<dbReference type="GO" id="GO:0005507">
    <property type="term" value="F:copper ion binding"/>
    <property type="evidence" value="ECO:0007669"/>
    <property type="project" value="InterPro"/>
</dbReference>
<dbReference type="CDD" id="cd13896">
    <property type="entry name" value="CuRO_3_CopA"/>
    <property type="match status" value="1"/>
</dbReference>
<dbReference type="PROSITE" id="PS51318">
    <property type="entry name" value="TAT"/>
    <property type="match status" value="1"/>
</dbReference>
<evidence type="ECO:0000256" key="2">
    <source>
        <dbReference type="ARBA" id="ARBA00023002"/>
    </source>
</evidence>
<feature type="domain" description="Plastocyanin-like" evidence="6">
    <location>
        <begin position="63"/>
        <end position="172"/>
    </location>
</feature>
<protein>
    <submittedName>
        <fullName evidence="7">Copper resistance protein A</fullName>
    </submittedName>
</protein>
<dbReference type="NCBIfam" id="TIGR01409">
    <property type="entry name" value="TAT_signal_seq"/>
    <property type="match status" value="1"/>
</dbReference>
<evidence type="ECO:0000259" key="6">
    <source>
        <dbReference type="Pfam" id="PF07732"/>
    </source>
</evidence>
<evidence type="ECO:0000256" key="1">
    <source>
        <dbReference type="ARBA" id="ARBA00022723"/>
    </source>
</evidence>
<dbReference type="InterPro" id="IPR034282">
    <property type="entry name" value="CuRO_2_CopA"/>
</dbReference>
<dbReference type="PANTHER" id="PTHR11709">
    <property type="entry name" value="MULTI-COPPER OXIDASE"/>
    <property type="match status" value="1"/>
</dbReference>
<dbReference type="InterPro" id="IPR001117">
    <property type="entry name" value="Cu-oxidase_2nd"/>
</dbReference>
<dbReference type="Pfam" id="PF07732">
    <property type="entry name" value="Cu-oxidase_3"/>
    <property type="match status" value="1"/>
</dbReference>
<evidence type="ECO:0000313" key="8">
    <source>
        <dbReference type="Proteomes" id="UP000002207"/>
    </source>
</evidence>
<dbReference type="OrthoDB" id="9757546at2"/>
<dbReference type="InterPro" id="IPR011707">
    <property type="entry name" value="Cu-oxidase-like_N"/>
</dbReference>
<dbReference type="Pfam" id="PF07731">
    <property type="entry name" value="Cu-oxidase_2"/>
    <property type="match status" value="1"/>
</dbReference>
<dbReference type="InterPro" id="IPR006376">
    <property type="entry name" value="Cu-R_CopA"/>
</dbReference>
<proteinExistence type="predicted"/>
<dbReference type="InterPro" id="IPR045087">
    <property type="entry name" value="Cu-oxidase_fam"/>
</dbReference>
<dbReference type="HOGENOM" id="CLU_009100_5_2_0"/>
<dbReference type="STRING" id="240015.ACP_1215"/>
<dbReference type="RefSeq" id="WP_015896365.1">
    <property type="nucleotide sequence ID" value="NC_012483.1"/>
</dbReference>
<dbReference type="PANTHER" id="PTHR11709:SF394">
    <property type="entry name" value="FI03373P-RELATED"/>
    <property type="match status" value="1"/>
</dbReference>
<dbReference type="InterPro" id="IPR008972">
    <property type="entry name" value="Cupredoxin"/>
</dbReference>
<dbReference type="PROSITE" id="PS00079">
    <property type="entry name" value="MULTICOPPER_OXIDASE1"/>
    <property type="match status" value="1"/>
</dbReference>
<accession>C1F4U4</accession>
<dbReference type="InterPro" id="IPR019546">
    <property type="entry name" value="TAT_signal_bac_arc"/>
</dbReference>
<keyword evidence="8" id="KW-1185">Reference proteome</keyword>
<dbReference type="EMBL" id="CP001472">
    <property type="protein sequence ID" value="ACO31323.1"/>
    <property type="molecule type" value="Genomic_DNA"/>
</dbReference>
<dbReference type="InterPro" id="IPR002355">
    <property type="entry name" value="Cu_oxidase_Cu_BS"/>
</dbReference>
<dbReference type="AlphaFoldDB" id="C1F4U4"/>
<gene>
    <name evidence="7" type="primary">copA2</name>
    <name evidence="7" type="ordered locus">ACP_1215</name>
</gene>
<dbReference type="Gene3D" id="2.60.40.420">
    <property type="entry name" value="Cupredoxins - blue copper proteins"/>
    <property type="match status" value="3"/>
</dbReference>
<keyword evidence="3" id="KW-0186">Copper</keyword>
<dbReference type="GO" id="GO:0016491">
    <property type="term" value="F:oxidoreductase activity"/>
    <property type="evidence" value="ECO:0007669"/>
    <property type="project" value="UniProtKB-KW"/>
</dbReference>
<dbReference type="NCBIfam" id="TIGR01480">
    <property type="entry name" value="copper_res_A"/>
    <property type="match status" value="1"/>
</dbReference>
<dbReference type="FunCoup" id="C1F4U4">
    <property type="interactions" value="88"/>
</dbReference>
<dbReference type="SUPFAM" id="SSF49503">
    <property type="entry name" value="Cupredoxins"/>
    <property type="match status" value="3"/>
</dbReference>
<feature type="domain" description="Plastocyanin-like" evidence="4">
    <location>
        <begin position="182"/>
        <end position="356"/>
    </location>
</feature>
<dbReference type="InterPro" id="IPR033138">
    <property type="entry name" value="Cu_oxidase_CS"/>
</dbReference>
<feature type="domain" description="Plastocyanin-like" evidence="5">
    <location>
        <begin position="539"/>
        <end position="657"/>
    </location>
</feature>
<dbReference type="KEGG" id="aca:ACP_1215"/>
<reference evidence="7 8" key="1">
    <citation type="journal article" date="2009" name="Appl. Environ. Microbiol.">
        <title>Three genomes from the phylum Acidobacteria provide insight into the lifestyles of these microorganisms in soils.</title>
        <authorList>
            <person name="Ward N.L."/>
            <person name="Challacombe J.F."/>
            <person name="Janssen P.H."/>
            <person name="Henrissat B."/>
            <person name="Coutinho P.M."/>
            <person name="Wu M."/>
            <person name="Xie G."/>
            <person name="Haft D.H."/>
            <person name="Sait M."/>
            <person name="Badger J."/>
            <person name="Barabote R.D."/>
            <person name="Bradley B."/>
            <person name="Brettin T.S."/>
            <person name="Brinkac L.M."/>
            <person name="Bruce D."/>
            <person name="Creasy T."/>
            <person name="Daugherty S.C."/>
            <person name="Davidsen T.M."/>
            <person name="DeBoy R.T."/>
            <person name="Detter J.C."/>
            <person name="Dodson R.J."/>
            <person name="Durkin A.S."/>
            <person name="Ganapathy A."/>
            <person name="Gwinn-Giglio M."/>
            <person name="Han C.S."/>
            <person name="Khouri H."/>
            <person name="Kiss H."/>
            <person name="Kothari S.P."/>
            <person name="Madupu R."/>
            <person name="Nelson K.E."/>
            <person name="Nelson W.C."/>
            <person name="Paulsen I."/>
            <person name="Penn K."/>
            <person name="Ren Q."/>
            <person name="Rosovitz M.J."/>
            <person name="Selengut J.D."/>
            <person name="Shrivastava S."/>
            <person name="Sullivan S.A."/>
            <person name="Tapia R."/>
            <person name="Thompson L.S."/>
            <person name="Watkins K.L."/>
            <person name="Yang Q."/>
            <person name="Yu C."/>
            <person name="Zafar N."/>
            <person name="Zhou L."/>
            <person name="Kuske C.R."/>
        </authorList>
    </citation>
    <scope>NUCLEOTIDE SEQUENCE [LARGE SCALE GENOMIC DNA]</scope>
    <source>
        <strain evidence="8">ATCC 51196 / DSM 11244 / BCRC 80197 / JCM 7670 / NBRC 15755 / NCIMB 13165 / 161</strain>
    </source>
</reference>